<evidence type="ECO:0000313" key="1">
    <source>
        <dbReference type="EMBL" id="KAL3277438.1"/>
    </source>
</evidence>
<keyword evidence="2" id="KW-1185">Reference proteome</keyword>
<evidence type="ECO:0000313" key="2">
    <source>
        <dbReference type="Proteomes" id="UP001516400"/>
    </source>
</evidence>
<dbReference type="AlphaFoldDB" id="A0ABD2NF92"/>
<dbReference type="EMBL" id="JABFTP020000103">
    <property type="protein sequence ID" value="KAL3277438.1"/>
    <property type="molecule type" value="Genomic_DNA"/>
</dbReference>
<proteinExistence type="predicted"/>
<gene>
    <name evidence="1" type="ORF">HHI36_012786</name>
</gene>
<dbReference type="Proteomes" id="UP001516400">
    <property type="component" value="Unassembled WGS sequence"/>
</dbReference>
<protein>
    <submittedName>
        <fullName evidence="1">Uncharacterized protein</fullName>
    </submittedName>
</protein>
<reference evidence="1 2" key="1">
    <citation type="journal article" date="2021" name="BMC Biol.">
        <title>Horizontally acquired antibacterial genes associated with adaptive radiation of ladybird beetles.</title>
        <authorList>
            <person name="Li H.S."/>
            <person name="Tang X.F."/>
            <person name="Huang Y.H."/>
            <person name="Xu Z.Y."/>
            <person name="Chen M.L."/>
            <person name="Du X.Y."/>
            <person name="Qiu B.Y."/>
            <person name="Chen P.T."/>
            <person name="Zhang W."/>
            <person name="Slipinski A."/>
            <person name="Escalona H.E."/>
            <person name="Waterhouse R.M."/>
            <person name="Zwick A."/>
            <person name="Pang H."/>
        </authorList>
    </citation>
    <scope>NUCLEOTIDE SEQUENCE [LARGE SCALE GENOMIC DNA]</scope>
    <source>
        <strain evidence="1">SYSU2018</strain>
    </source>
</reference>
<comment type="caution">
    <text evidence="1">The sequence shown here is derived from an EMBL/GenBank/DDBJ whole genome shotgun (WGS) entry which is preliminary data.</text>
</comment>
<accession>A0ABD2NF92</accession>
<sequence>MDKCPVLMINTDQSHTAELFPTGRRNKHGEVISKPQCAMDYKARKGVDLTDQISSHHTLFPTLRCEAPALTPSGKNALTLLKNLTELGVRRGRFARATTMIVELMGCPEEKLI</sequence>
<organism evidence="1 2">
    <name type="scientific">Cryptolaemus montrouzieri</name>
    <dbReference type="NCBI Taxonomy" id="559131"/>
    <lineage>
        <taxon>Eukaryota</taxon>
        <taxon>Metazoa</taxon>
        <taxon>Ecdysozoa</taxon>
        <taxon>Arthropoda</taxon>
        <taxon>Hexapoda</taxon>
        <taxon>Insecta</taxon>
        <taxon>Pterygota</taxon>
        <taxon>Neoptera</taxon>
        <taxon>Endopterygota</taxon>
        <taxon>Coleoptera</taxon>
        <taxon>Polyphaga</taxon>
        <taxon>Cucujiformia</taxon>
        <taxon>Coccinelloidea</taxon>
        <taxon>Coccinellidae</taxon>
        <taxon>Scymninae</taxon>
        <taxon>Scymnini</taxon>
        <taxon>Cryptolaemus</taxon>
    </lineage>
</organism>
<name>A0ABD2NF92_9CUCU</name>